<comment type="caution">
    <text evidence="1">The sequence shown here is derived from an EMBL/GenBank/DDBJ whole genome shotgun (WGS) entry which is preliminary data.</text>
</comment>
<reference evidence="1 2" key="1">
    <citation type="submission" date="2024-01" db="EMBL/GenBank/DDBJ databases">
        <title>The genomes of 5 underutilized Papilionoideae crops provide insights into root nodulation and disease resistance.</title>
        <authorList>
            <person name="Yuan L."/>
        </authorList>
    </citation>
    <scope>NUCLEOTIDE SEQUENCE [LARGE SCALE GENOMIC DNA]</scope>
    <source>
        <strain evidence="1">LY-2023</strain>
        <tissue evidence="1">Leaf</tissue>
    </source>
</reference>
<organism evidence="1 2">
    <name type="scientific">Clitoria ternatea</name>
    <name type="common">Butterfly pea</name>
    <dbReference type="NCBI Taxonomy" id="43366"/>
    <lineage>
        <taxon>Eukaryota</taxon>
        <taxon>Viridiplantae</taxon>
        <taxon>Streptophyta</taxon>
        <taxon>Embryophyta</taxon>
        <taxon>Tracheophyta</taxon>
        <taxon>Spermatophyta</taxon>
        <taxon>Magnoliopsida</taxon>
        <taxon>eudicotyledons</taxon>
        <taxon>Gunneridae</taxon>
        <taxon>Pentapetalae</taxon>
        <taxon>rosids</taxon>
        <taxon>fabids</taxon>
        <taxon>Fabales</taxon>
        <taxon>Fabaceae</taxon>
        <taxon>Papilionoideae</taxon>
        <taxon>50 kb inversion clade</taxon>
        <taxon>NPAAA clade</taxon>
        <taxon>indigoferoid/millettioid clade</taxon>
        <taxon>Phaseoleae</taxon>
        <taxon>Clitoria</taxon>
    </lineage>
</organism>
<evidence type="ECO:0000313" key="2">
    <source>
        <dbReference type="Proteomes" id="UP001359559"/>
    </source>
</evidence>
<sequence length="81" mass="9325">MLRMSWDSKDRTTLSLNMGNVAADVVELRGKERRKKKATRCTWYGCKLGKQKIVRSKLSQAPCTCVSIQRDSKAHYSLELY</sequence>
<dbReference type="Proteomes" id="UP001359559">
    <property type="component" value="Unassembled WGS sequence"/>
</dbReference>
<dbReference type="AlphaFoldDB" id="A0AAN9J6U6"/>
<dbReference type="EMBL" id="JAYKXN010000004">
    <property type="protein sequence ID" value="KAK7293382.1"/>
    <property type="molecule type" value="Genomic_DNA"/>
</dbReference>
<evidence type="ECO:0000313" key="1">
    <source>
        <dbReference type="EMBL" id="KAK7293382.1"/>
    </source>
</evidence>
<protein>
    <submittedName>
        <fullName evidence="1">Uncharacterized protein</fullName>
    </submittedName>
</protein>
<name>A0AAN9J6U6_CLITE</name>
<keyword evidence="2" id="KW-1185">Reference proteome</keyword>
<proteinExistence type="predicted"/>
<accession>A0AAN9J6U6</accession>
<gene>
    <name evidence="1" type="ORF">RJT34_16247</name>
</gene>